<dbReference type="Proteomes" id="UP001356704">
    <property type="component" value="Unassembled WGS sequence"/>
</dbReference>
<comment type="caution">
    <text evidence="1">The sequence shown here is derived from an EMBL/GenBank/DDBJ whole genome shotgun (WGS) entry which is preliminary data.</text>
</comment>
<sequence length="201" mass="23693">MKYFVFVSLSISLNFLIAQNEVSNEKILELSKREVIRLNNSLGVIDSSKYHLIDSLLSTDIFKCKFLKSEGFKLNIKFVEVSFSEDDFMTFLIDDYNPENKLNIYMKFVLAYDTSTNRFYRLKGFLNNDFKIFVRMTFRQFLSKGNKKIRKSKIKKFLKVESLDIKCLANNMNNINDWEKPCLKPAPSRLISMKKGHYIIQ</sequence>
<name>A0ABU7W6W4_9FLAO</name>
<gene>
    <name evidence="1" type="ORF">V1468_11870</name>
</gene>
<evidence type="ECO:0000313" key="1">
    <source>
        <dbReference type="EMBL" id="MEF3079707.1"/>
    </source>
</evidence>
<dbReference type="EMBL" id="JAZHOU010000003">
    <property type="protein sequence ID" value="MEF3079707.1"/>
    <property type="molecule type" value="Genomic_DNA"/>
</dbReference>
<organism evidence="1 2">
    <name type="scientific">Winogradskyella poriferorum</name>
    <dbReference type="NCBI Taxonomy" id="307627"/>
    <lineage>
        <taxon>Bacteria</taxon>
        <taxon>Pseudomonadati</taxon>
        <taxon>Bacteroidota</taxon>
        <taxon>Flavobacteriia</taxon>
        <taxon>Flavobacteriales</taxon>
        <taxon>Flavobacteriaceae</taxon>
        <taxon>Winogradskyella</taxon>
    </lineage>
</organism>
<protein>
    <submittedName>
        <fullName evidence="1">Uncharacterized protein</fullName>
    </submittedName>
</protein>
<keyword evidence="2" id="KW-1185">Reference proteome</keyword>
<accession>A0ABU7W6W4</accession>
<dbReference type="RefSeq" id="WP_331810447.1">
    <property type="nucleotide sequence ID" value="NZ_JAZHOU010000003.1"/>
</dbReference>
<reference evidence="1 2" key="1">
    <citation type="submission" date="2024-02" db="EMBL/GenBank/DDBJ databases">
        <title>Winogradskyella poriferorum JCM 12885.</title>
        <authorList>
            <person name="Zhang D.-F."/>
            <person name="Fu Z.-Y."/>
        </authorList>
    </citation>
    <scope>NUCLEOTIDE SEQUENCE [LARGE SCALE GENOMIC DNA]</scope>
    <source>
        <strain evidence="1 2">JCM 12885</strain>
    </source>
</reference>
<proteinExistence type="predicted"/>
<evidence type="ECO:0000313" key="2">
    <source>
        <dbReference type="Proteomes" id="UP001356704"/>
    </source>
</evidence>